<dbReference type="InterPro" id="IPR018060">
    <property type="entry name" value="HTH_AraC"/>
</dbReference>
<evidence type="ECO:0000256" key="2">
    <source>
        <dbReference type="ARBA" id="ARBA00023125"/>
    </source>
</evidence>
<keyword evidence="1" id="KW-0805">Transcription regulation</keyword>
<dbReference type="Gene3D" id="2.60.120.10">
    <property type="entry name" value="Jelly Rolls"/>
    <property type="match status" value="1"/>
</dbReference>
<evidence type="ECO:0000256" key="3">
    <source>
        <dbReference type="ARBA" id="ARBA00023163"/>
    </source>
</evidence>
<name>A0A9D1SHY5_9FIRM</name>
<dbReference type="InterPro" id="IPR003313">
    <property type="entry name" value="AraC-bd"/>
</dbReference>
<evidence type="ECO:0000256" key="1">
    <source>
        <dbReference type="ARBA" id="ARBA00023015"/>
    </source>
</evidence>
<dbReference type="PANTHER" id="PTHR43280:SF28">
    <property type="entry name" value="HTH-TYPE TRANSCRIPTIONAL ACTIVATOR RHAS"/>
    <property type="match status" value="1"/>
</dbReference>
<dbReference type="InterPro" id="IPR009057">
    <property type="entry name" value="Homeodomain-like_sf"/>
</dbReference>
<reference evidence="5" key="1">
    <citation type="submission" date="2020-10" db="EMBL/GenBank/DDBJ databases">
        <authorList>
            <person name="Gilroy R."/>
        </authorList>
    </citation>
    <scope>NUCLEOTIDE SEQUENCE</scope>
    <source>
        <strain evidence="5">CHK195-12923</strain>
    </source>
</reference>
<accession>A0A9D1SHY5</accession>
<evidence type="ECO:0000313" key="6">
    <source>
        <dbReference type="Proteomes" id="UP000824110"/>
    </source>
</evidence>
<protein>
    <submittedName>
        <fullName evidence="5">Helix-turn-helix domain-containing protein</fullName>
    </submittedName>
</protein>
<keyword evidence="3" id="KW-0804">Transcription</keyword>
<sequence length="317" mass="36042">MEDKFSAILFSQESLDGLTDESRFKAAVLEEFSNGEQILKEAERQGFTFGRFRKEGAARLSLSFVPERTAKYFYIKKHTSVQRPYAHSHDFYELIYVHSGRCVQFFGDKKIEMGQGELCIISPETVHCIDRCGKGDIILKAVIPKKMYNACADDIMPKIEGVKLFNADRNARFIISKLVSEELAQDRLHEKVVSGYLTLLFAYLCRAAENVESTIEIEAKTYINEHIKDASLQQFAVKLGYSVNYLSRLIKQKTGKNFRELLASIRMELSCGLLGSTDMSVEDIAAEAGYQNTSGFYKQFYVFYGMTPAQYRSATLK</sequence>
<feature type="domain" description="HTH araC/xylS-type" evidence="4">
    <location>
        <begin position="217"/>
        <end position="314"/>
    </location>
</feature>
<dbReference type="SUPFAM" id="SSF46689">
    <property type="entry name" value="Homeodomain-like"/>
    <property type="match status" value="1"/>
</dbReference>
<dbReference type="SUPFAM" id="SSF51182">
    <property type="entry name" value="RmlC-like cupins"/>
    <property type="match status" value="1"/>
</dbReference>
<organism evidence="5 6">
    <name type="scientific">Candidatus Coproplasma excrementigallinarum</name>
    <dbReference type="NCBI Taxonomy" id="2840747"/>
    <lineage>
        <taxon>Bacteria</taxon>
        <taxon>Bacillati</taxon>
        <taxon>Bacillota</taxon>
        <taxon>Clostridia</taxon>
        <taxon>Eubacteriales</taxon>
        <taxon>Candidatus Coproplasma</taxon>
    </lineage>
</organism>
<dbReference type="AlphaFoldDB" id="A0A9D1SHY5"/>
<dbReference type="SMART" id="SM00342">
    <property type="entry name" value="HTH_ARAC"/>
    <property type="match status" value="1"/>
</dbReference>
<dbReference type="InterPro" id="IPR014710">
    <property type="entry name" value="RmlC-like_jellyroll"/>
</dbReference>
<dbReference type="Proteomes" id="UP000824110">
    <property type="component" value="Unassembled WGS sequence"/>
</dbReference>
<comment type="caution">
    <text evidence="5">The sequence shown here is derived from an EMBL/GenBank/DDBJ whole genome shotgun (WGS) entry which is preliminary data.</text>
</comment>
<evidence type="ECO:0000313" key="5">
    <source>
        <dbReference type="EMBL" id="HIU61114.1"/>
    </source>
</evidence>
<dbReference type="Pfam" id="PF02311">
    <property type="entry name" value="AraC_binding"/>
    <property type="match status" value="1"/>
</dbReference>
<dbReference type="InterPro" id="IPR011051">
    <property type="entry name" value="RmlC_Cupin_sf"/>
</dbReference>
<dbReference type="PROSITE" id="PS01124">
    <property type="entry name" value="HTH_ARAC_FAMILY_2"/>
    <property type="match status" value="1"/>
</dbReference>
<evidence type="ECO:0000259" key="4">
    <source>
        <dbReference type="PROSITE" id="PS01124"/>
    </source>
</evidence>
<dbReference type="PRINTS" id="PR00032">
    <property type="entry name" value="HTHARAC"/>
</dbReference>
<dbReference type="Gene3D" id="1.10.10.60">
    <property type="entry name" value="Homeodomain-like"/>
    <property type="match status" value="2"/>
</dbReference>
<keyword evidence="2" id="KW-0238">DNA-binding</keyword>
<reference evidence="5" key="2">
    <citation type="journal article" date="2021" name="PeerJ">
        <title>Extensive microbial diversity within the chicken gut microbiome revealed by metagenomics and culture.</title>
        <authorList>
            <person name="Gilroy R."/>
            <person name="Ravi A."/>
            <person name="Getino M."/>
            <person name="Pursley I."/>
            <person name="Horton D.L."/>
            <person name="Alikhan N.F."/>
            <person name="Baker D."/>
            <person name="Gharbi K."/>
            <person name="Hall N."/>
            <person name="Watson M."/>
            <person name="Adriaenssens E.M."/>
            <person name="Foster-Nyarko E."/>
            <person name="Jarju S."/>
            <person name="Secka A."/>
            <person name="Antonio M."/>
            <person name="Oren A."/>
            <person name="Chaudhuri R.R."/>
            <person name="La Ragione R."/>
            <person name="Hildebrand F."/>
            <person name="Pallen M.J."/>
        </authorList>
    </citation>
    <scope>NUCLEOTIDE SEQUENCE</scope>
    <source>
        <strain evidence="5">CHK195-12923</strain>
    </source>
</reference>
<dbReference type="PANTHER" id="PTHR43280">
    <property type="entry name" value="ARAC-FAMILY TRANSCRIPTIONAL REGULATOR"/>
    <property type="match status" value="1"/>
</dbReference>
<dbReference type="Pfam" id="PF12833">
    <property type="entry name" value="HTH_18"/>
    <property type="match status" value="1"/>
</dbReference>
<proteinExistence type="predicted"/>
<dbReference type="EMBL" id="DVNE01000004">
    <property type="protein sequence ID" value="HIU61114.1"/>
    <property type="molecule type" value="Genomic_DNA"/>
</dbReference>
<dbReference type="InterPro" id="IPR020449">
    <property type="entry name" value="Tscrpt_reg_AraC-type_HTH"/>
</dbReference>
<dbReference type="GO" id="GO:0003700">
    <property type="term" value="F:DNA-binding transcription factor activity"/>
    <property type="evidence" value="ECO:0007669"/>
    <property type="project" value="InterPro"/>
</dbReference>
<dbReference type="GO" id="GO:0043565">
    <property type="term" value="F:sequence-specific DNA binding"/>
    <property type="evidence" value="ECO:0007669"/>
    <property type="project" value="InterPro"/>
</dbReference>
<gene>
    <name evidence="5" type="ORF">IAB69_00490</name>
</gene>